<comment type="caution">
    <text evidence="1">The sequence shown here is derived from an EMBL/GenBank/DDBJ whole genome shotgun (WGS) entry which is preliminary data.</text>
</comment>
<dbReference type="InterPro" id="IPR032675">
    <property type="entry name" value="LRR_dom_sf"/>
</dbReference>
<dbReference type="RefSeq" id="WP_153118326.1">
    <property type="nucleotide sequence ID" value="NZ_VZCC01000013.1"/>
</dbReference>
<sequence>CSGLTSLTIPSGVTSIGDWAFYGCSGLTSLTIPSGVTSIGNYAFYDCSGLTSLTLPSGVTSIGIAAFEYCSGLTSLTIPSSVISIGKEAFYGCSGLTSIYVYPENLPELGTDIFGRCDAKNCTVYVPKGTYDDYLVSEFGYFENIVGINKDGLLTTQVTIKLDEAGTLPDRIGENQKYLITNLKIVGKINGTDLKFIREMAGCDFNGEKTDGKLSILDLSEAKIVTGGDAYTSYYGYNMYTYNDELGYRAFYGCSGLTSLTIPSSVTSIGEGAFYGCSGLTSLIIPSSVTEIGELAFYGCSGLTSLTIPSGVTSIGYDAFYGCSGLTSLTIPSGVTSI</sequence>
<feature type="non-terminal residue" evidence="1">
    <location>
        <position position="338"/>
    </location>
</feature>
<evidence type="ECO:0000313" key="1">
    <source>
        <dbReference type="EMBL" id="MQN82989.1"/>
    </source>
</evidence>
<feature type="non-terminal residue" evidence="1">
    <location>
        <position position="1"/>
    </location>
</feature>
<proteinExistence type="predicted"/>
<organism evidence="1 2">
    <name type="scientific">Segatella copri</name>
    <dbReference type="NCBI Taxonomy" id="165179"/>
    <lineage>
        <taxon>Bacteria</taxon>
        <taxon>Pseudomonadati</taxon>
        <taxon>Bacteroidota</taxon>
        <taxon>Bacteroidia</taxon>
        <taxon>Bacteroidales</taxon>
        <taxon>Prevotellaceae</taxon>
        <taxon>Segatella</taxon>
    </lineage>
</organism>
<accession>A0AA90UWP9</accession>
<dbReference type="PANTHER" id="PTHR45661:SF3">
    <property type="entry name" value="IG-LIKE DOMAIN-CONTAINING PROTEIN"/>
    <property type="match status" value="1"/>
</dbReference>
<evidence type="ECO:0000313" key="2">
    <source>
        <dbReference type="Proteomes" id="UP000421408"/>
    </source>
</evidence>
<dbReference type="InterPro" id="IPR026906">
    <property type="entry name" value="LRR_5"/>
</dbReference>
<dbReference type="PANTHER" id="PTHR45661">
    <property type="entry name" value="SURFACE ANTIGEN"/>
    <property type="match status" value="1"/>
</dbReference>
<dbReference type="SUPFAM" id="SSF52058">
    <property type="entry name" value="L domain-like"/>
    <property type="match status" value="1"/>
</dbReference>
<dbReference type="EMBL" id="VZCC01000013">
    <property type="protein sequence ID" value="MQN82989.1"/>
    <property type="molecule type" value="Genomic_DNA"/>
</dbReference>
<reference evidence="2" key="1">
    <citation type="submission" date="2019-09" db="EMBL/GenBank/DDBJ databases">
        <title>Distinct polysaccharide growth profiles of human intestinal Prevotella copri isolates.</title>
        <authorList>
            <person name="Fehlner-Peach H."/>
            <person name="Magnabosco C."/>
            <person name="Raghavan V."/>
            <person name="Scher J.U."/>
            <person name="Tett A."/>
            <person name="Cox L.M."/>
            <person name="Gottsegen C."/>
            <person name="Watters A."/>
            <person name="Wiltshire- Gordon J.D."/>
            <person name="Segata N."/>
            <person name="Bonneau R."/>
            <person name="Littman D.R."/>
        </authorList>
    </citation>
    <scope>NUCLEOTIDE SEQUENCE [LARGE SCALE GENOMIC DNA]</scope>
    <source>
        <strain evidence="2">iAA108</strain>
    </source>
</reference>
<dbReference type="Pfam" id="PF13306">
    <property type="entry name" value="LRR_5"/>
    <property type="match status" value="2"/>
</dbReference>
<gene>
    <name evidence="1" type="ORF">F7D74_03060</name>
</gene>
<dbReference type="InterPro" id="IPR053139">
    <property type="entry name" value="Surface_bspA-like"/>
</dbReference>
<protein>
    <submittedName>
        <fullName evidence="1">Leucine-rich repeat domain-containing protein</fullName>
    </submittedName>
</protein>
<name>A0AA90UWP9_9BACT</name>
<dbReference type="AlphaFoldDB" id="A0AA90UWP9"/>
<dbReference type="Proteomes" id="UP000421408">
    <property type="component" value="Unassembled WGS sequence"/>
</dbReference>
<dbReference type="Gene3D" id="3.80.10.10">
    <property type="entry name" value="Ribonuclease Inhibitor"/>
    <property type="match status" value="3"/>
</dbReference>